<dbReference type="AlphaFoldDB" id="A0A249DZG6"/>
<organism evidence="2 3">
    <name type="scientific">Candidatus Hamiltonella defensa</name>
    <name type="common">Bemisia tabaci</name>
    <dbReference type="NCBI Taxonomy" id="672795"/>
    <lineage>
        <taxon>Bacteria</taxon>
        <taxon>Pseudomonadati</taxon>
        <taxon>Pseudomonadota</taxon>
        <taxon>Gammaproteobacteria</taxon>
        <taxon>Enterobacterales</taxon>
        <taxon>Enterobacteriaceae</taxon>
        <taxon>aphid secondary symbionts</taxon>
        <taxon>Candidatus Williamhamiltonella</taxon>
    </lineage>
</organism>
<evidence type="ECO:0000313" key="3">
    <source>
        <dbReference type="Proteomes" id="UP000216438"/>
    </source>
</evidence>
<protein>
    <submittedName>
        <fullName evidence="2">Antitoxin of toxin-antitoxin stability system</fullName>
    </submittedName>
</protein>
<reference evidence="3" key="1">
    <citation type="submission" date="2016-06" db="EMBL/GenBank/DDBJ databases">
        <authorList>
            <person name="Chen W."/>
            <person name="Hasegawa D.K."/>
        </authorList>
    </citation>
    <scope>NUCLEOTIDE SEQUENCE [LARGE SCALE GENOMIC DNA]</scope>
    <source>
        <strain evidence="3">MEAM1</strain>
    </source>
</reference>
<evidence type="ECO:0000313" key="2">
    <source>
        <dbReference type="EMBL" id="ASX26938.1"/>
    </source>
</evidence>
<gene>
    <name evidence="2" type="ORF">BA171_08080</name>
</gene>
<dbReference type="RefSeq" id="WP_016857783.1">
    <property type="nucleotide sequence ID" value="NZ_CP016303.1"/>
</dbReference>
<dbReference type="SUPFAM" id="SSF143120">
    <property type="entry name" value="YefM-like"/>
    <property type="match status" value="1"/>
</dbReference>
<comment type="similarity">
    <text evidence="1">Belongs to the phD/YefM antitoxin family.</text>
</comment>
<dbReference type="EMBL" id="CP016303">
    <property type="protein sequence ID" value="ASX26938.1"/>
    <property type="molecule type" value="Genomic_DNA"/>
</dbReference>
<evidence type="ECO:0000256" key="1">
    <source>
        <dbReference type="ARBA" id="ARBA00009981"/>
    </source>
</evidence>
<reference evidence="2 3" key="2">
    <citation type="submission" date="2017-09" db="EMBL/GenBank/DDBJ databases">
        <title>The genome of whitefly Bemisia tabaci, a global crop pest, provides novel insights into virus transmission, host adaptation and insecticide resistance.</title>
        <authorList>
            <person name="Kaur N."/>
            <person name="Kliot A."/>
            <person name="Pinheiro P.V."/>
            <person name="Luan J."/>
            <person name="Zheng Y."/>
            <person name="Liu W."/>
            <person name="Sun H."/>
            <person name="Yang X."/>
            <person name="Xu Y."/>
            <person name="Luo Y."/>
            <person name="Kruse A."/>
            <person name="Fisher T.W."/>
            <person name="Nelson D.R."/>
            <person name="Elimelech M."/>
            <person name="MacCoss M."/>
            <person name="Johnson R."/>
            <person name="Cohen E."/>
            <person name="Hunter W.B."/>
            <person name="Brown J.K."/>
            <person name="Jander G."/>
            <person name="Cilia M."/>
            <person name="Douglas A.E."/>
            <person name="Ghanim M."/>
            <person name="Simmons A.M."/>
            <person name="Wintermantel W.M."/>
            <person name="Ling K.-S."/>
            <person name="Fei Z."/>
        </authorList>
    </citation>
    <scope>NUCLEOTIDE SEQUENCE [LARGE SCALE GENOMIC DNA]</scope>
    <source>
        <strain evidence="2 3">MEAM1</strain>
    </source>
</reference>
<dbReference type="InterPro" id="IPR036165">
    <property type="entry name" value="YefM-like_sf"/>
</dbReference>
<proteinExistence type="inferred from homology"/>
<dbReference type="Proteomes" id="UP000216438">
    <property type="component" value="Chromosome"/>
</dbReference>
<sequence>MSLTNNILTDVSAGLTQLKSNPMGVLEEGHGAPVAILNRNKPVFYAVPVALYEHMVEELENIELMKMAQQAYEEGDFVEVDLDNL</sequence>
<accession>A0A249DZG6</accession>
<name>A0A249DZG6_9ENTR</name>
<dbReference type="OrthoDB" id="5297687at2"/>